<dbReference type="Proteomes" id="UP000297972">
    <property type="component" value="Unassembled WGS sequence"/>
</dbReference>
<gene>
    <name evidence="2" type="ORF">E4L95_22570</name>
</gene>
<organism evidence="2 3">
    <name type="scientific">Paracoccus liaowanqingii</name>
    <dbReference type="NCBI Taxonomy" id="2560053"/>
    <lineage>
        <taxon>Bacteria</taxon>
        <taxon>Pseudomonadati</taxon>
        <taxon>Pseudomonadota</taxon>
        <taxon>Alphaproteobacteria</taxon>
        <taxon>Rhodobacterales</taxon>
        <taxon>Paracoccaceae</taxon>
        <taxon>Paracoccus</taxon>
    </lineage>
</organism>
<dbReference type="SUPFAM" id="SSF56112">
    <property type="entry name" value="Protein kinase-like (PK-like)"/>
    <property type="match status" value="1"/>
</dbReference>
<reference evidence="2 3" key="1">
    <citation type="submission" date="2019-03" db="EMBL/GenBank/DDBJ databases">
        <authorList>
            <person name="Li J."/>
        </authorList>
    </citation>
    <scope>NUCLEOTIDE SEQUENCE [LARGE SCALE GENOMIC DNA]</scope>
    <source>
        <strain evidence="2 3">3058</strain>
    </source>
</reference>
<dbReference type="EMBL" id="SRPG01000497">
    <property type="protein sequence ID" value="TGN37602.1"/>
    <property type="molecule type" value="Genomic_DNA"/>
</dbReference>
<evidence type="ECO:0000313" key="3">
    <source>
        <dbReference type="Proteomes" id="UP000297972"/>
    </source>
</evidence>
<evidence type="ECO:0000259" key="1">
    <source>
        <dbReference type="Pfam" id="PF01636"/>
    </source>
</evidence>
<evidence type="ECO:0000313" key="2">
    <source>
        <dbReference type="EMBL" id="TGN37602.1"/>
    </source>
</evidence>
<dbReference type="AlphaFoldDB" id="A0A4Z1BTB1"/>
<dbReference type="InterPro" id="IPR011009">
    <property type="entry name" value="Kinase-like_dom_sf"/>
</dbReference>
<keyword evidence="3" id="KW-1185">Reference proteome</keyword>
<dbReference type="InterPro" id="IPR002575">
    <property type="entry name" value="Aminoglycoside_PTrfase"/>
</dbReference>
<comment type="caution">
    <text evidence="2">The sequence shown here is derived from an EMBL/GenBank/DDBJ whole genome shotgun (WGS) entry which is preliminary data.</text>
</comment>
<dbReference type="OrthoDB" id="7831839at2"/>
<accession>A0A4Z1BTB1</accession>
<dbReference type="Gene3D" id="3.90.1200.10">
    <property type="match status" value="1"/>
</dbReference>
<dbReference type="Pfam" id="PF01636">
    <property type="entry name" value="APH"/>
    <property type="match status" value="1"/>
</dbReference>
<name>A0A4Z1BTB1_9RHOB</name>
<proteinExistence type="predicted"/>
<sequence>MTMCFCPRGSLAINISSVVPATLHLHPSLQGMVVESVLRNGTRQQVLQVQHKNDTAFLKCFLGTNAAQRREAASMRLRQAGKVMDGENQVVRALVELAECNVLIMSQAPGRPMRDIFLTADAEQRRAIVQRAGEWLGCLITGREKRAVQAWKWYFSLAKFASRYASDPSINTQLLRNHLTLMERTTRQLHHQQVEFGISHGDFHSENIFIAEEGERLILTGIDMEIANPIPVAHDLARMLVWLQSDMTPAPDRKSGIDRTLFDSLCGSHGPISTIERLAIHFHIGKNLLEFYLRRGARLPELRPKMEIAMTYWANCKVNRLTLNVRRDS</sequence>
<protein>
    <recommendedName>
        <fullName evidence="1">Aminoglycoside phosphotransferase domain-containing protein</fullName>
    </recommendedName>
</protein>
<feature type="domain" description="Aminoglycoside phosphotransferase" evidence="1">
    <location>
        <begin position="38"/>
        <end position="247"/>
    </location>
</feature>